<feature type="region of interest" description="Disordered" evidence="1">
    <location>
        <begin position="339"/>
        <end position="365"/>
    </location>
</feature>
<feature type="region of interest" description="Disordered" evidence="1">
    <location>
        <begin position="249"/>
        <end position="291"/>
    </location>
</feature>
<dbReference type="AlphaFoldDB" id="A0A6I6L705"/>
<evidence type="ECO:0000256" key="1">
    <source>
        <dbReference type="SAM" id="MobiDB-lite"/>
    </source>
</evidence>
<feature type="compositionally biased region" description="Low complexity" evidence="1">
    <location>
        <begin position="262"/>
        <end position="274"/>
    </location>
</feature>
<accession>A0A6I6L705</accession>
<evidence type="ECO:0000313" key="2">
    <source>
        <dbReference type="EMBL" id="QGY81629.1"/>
    </source>
</evidence>
<dbReference type="KEGG" id="slaa:EUU25_14020"/>
<organism evidence="2 3">
    <name type="scientific">Sphingorhabdus lacus</name>
    <dbReference type="NCBI Taxonomy" id="392610"/>
    <lineage>
        <taxon>Bacteria</taxon>
        <taxon>Pseudomonadati</taxon>
        <taxon>Pseudomonadota</taxon>
        <taxon>Alphaproteobacteria</taxon>
        <taxon>Sphingomonadales</taxon>
        <taxon>Sphingomonadaceae</taxon>
        <taxon>Sphingorhabdus</taxon>
    </lineage>
</organism>
<proteinExistence type="predicted"/>
<dbReference type="Proteomes" id="UP000428803">
    <property type="component" value="Chromosome"/>
</dbReference>
<keyword evidence="3" id="KW-1185">Reference proteome</keyword>
<reference evidence="3" key="1">
    <citation type="submission" date="2019-01" db="EMBL/GenBank/DDBJ databases">
        <title>Sphingorhabdus lacus sp.nov., isolated from an oligotrophic freshwater lake.</title>
        <authorList>
            <person name="Park M."/>
        </authorList>
    </citation>
    <scope>NUCLEOTIDE SEQUENCE [LARGE SCALE GENOMIC DNA]</scope>
    <source>
        <strain evidence="3">IMCC1753</strain>
    </source>
</reference>
<dbReference type="EMBL" id="CP035733">
    <property type="protein sequence ID" value="QGY81629.1"/>
    <property type="molecule type" value="Genomic_DNA"/>
</dbReference>
<sequence>MGYPRRTRRYAAYPQLVAGQGKSGKSRGLTFGRITMLKSTLLGLSLTVSSFALTVSASAETPAATTAPAPVDPVRLKLAEQTVAKLIPPGTYQKIMKDMMDTMAGGIVDQMMGMDAATMAGMAGEEVGSEAAAAVKGKTMAEILAEADPNFKERMDITMKVMFTEMGDLMSAIEPTVREALAKIYARKYSARELADMNSFFATPSGAAFAGNFMATFTDKEMMDASFGMMPKIMEAMPAIMKKVQAATAHLPPPPKPGGESAMEAAAAATADVAGSDETGEEPWYAEENWQPAARSKATKLSDAYAKANAKSDAAYTAYEDAQVSAIDEARQRFLAQGWKPEPAPEPMAAEDIPDNAVPPPAAPK</sequence>
<protein>
    <submittedName>
        <fullName evidence="2">DUF2059 domain-containing protein</fullName>
    </submittedName>
</protein>
<gene>
    <name evidence="2" type="ORF">EUU25_14020</name>
</gene>
<name>A0A6I6L705_9SPHN</name>
<evidence type="ECO:0000313" key="3">
    <source>
        <dbReference type="Proteomes" id="UP000428803"/>
    </source>
</evidence>